<protein>
    <submittedName>
        <fullName evidence="1">Uncharacterized protein</fullName>
    </submittedName>
</protein>
<dbReference type="VEuPathDB" id="MicrosporidiaDB:M896_040090"/>
<dbReference type="Proteomes" id="UP000031056">
    <property type="component" value="Unassembled WGS sequence"/>
</dbReference>
<evidence type="ECO:0000313" key="2">
    <source>
        <dbReference type="Proteomes" id="UP000031056"/>
    </source>
</evidence>
<comment type="caution">
    <text evidence="1">The sequence shown here is derived from an EMBL/GenBank/DDBJ whole genome shotgun (WGS) entry which is preliminary data.</text>
</comment>
<sequence length="169" mass="19206">MANIQELELFIKQRRREAELSKKFVKMACDLEDELDMVLAEDEAGNGEGLKRRRRSVTLDIDDILSISVEETRNDLHMICGEKNYKMFIKNSTLVVDGGTFVKGNIIKVSVNQEEHVGTITSVEENGIVVKTKGFKRLKILLDDMRAIGSSIMLLKNESPKHTSRRQLL</sequence>
<gene>
    <name evidence="1" type="ORF">M896_040090</name>
</gene>
<accession>A0A0B2ULB9</accession>
<keyword evidence="2" id="KW-1185">Reference proteome</keyword>
<organism evidence="1 2">
    <name type="scientific">Ordospora colligata OC4</name>
    <dbReference type="NCBI Taxonomy" id="1354746"/>
    <lineage>
        <taxon>Eukaryota</taxon>
        <taxon>Fungi</taxon>
        <taxon>Fungi incertae sedis</taxon>
        <taxon>Microsporidia</taxon>
        <taxon>Ordosporidae</taxon>
        <taxon>Ordospora</taxon>
    </lineage>
</organism>
<dbReference type="OrthoDB" id="2194038at2759"/>
<name>A0A0B2ULB9_9MICR</name>
<reference evidence="1 2" key="1">
    <citation type="journal article" date="2014" name="MBio">
        <title>The Ordospora colligata genome; evolution of extreme reduction in microsporidia and host-to-parasite horizontal gene transfer.</title>
        <authorList>
            <person name="Pombert J.-F."/>
            <person name="Haag K.L."/>
            <person name="Beidas S."/>
            <person name="Ebert D."/>
            <person name="Keeling P.J."/>
        </authorList>
    </citation>
    <scope>NUCLEOTIDE SEQUENCE [LARGE SCALE GENOMIC DNA]</scope>
    <source>
        <strain evidence="1 2">OC4</strain>
    </source>
</reference>
<proteinExistence type="predicted"/>
<dbReference type="RefSeq" id="XP_014563859.1">
    <property type="nucleotide sequence ID" value="XM_014708373.1"/>
</dbReference>
<dbReference type="GeneID" id="26261448"/>
<dbReference type="InParanoid" id="A0A0B2ULB9"/>
<dbReference type="EMBL" id="JOKQ01000004">
    <property type="protein sequence ID" value="KHN69817.1"/>
    <property type="molecule type" value="Genomic_DNA"/>
</dbReference>
<dbReference type="AlphaFoldDB" id="A0A0B2ULB9"/>
<dbReference type="HOGENOM" id="CLU_1579007_0_0_1"/>
<evidence type="ECO:0000313" key="1">
    <source>
        <dbReference type="EMBL" id="KHN69817.1"/>
    </source>
</evidence>